<evidence type="ECO:0000256" key="3">
    <source>
        <dbReference type="HAMAP-Rule" id="MF_01151"/>
    </source>
</evidence>
<keyword evidence="3" id="KW-0346">Stress response</keyword>
<dbReference type="GO" id="GO:0000774">
    <property type="term" value="F:adenyl-nucleotide exchange factor activity"/>
    <property type="evidence" value="ECO:0007669"/>
    <property type="project" value="InterPro"/>
</dbReference>
<name>A0A2M7B9T1_9BACT</name>
<dbReference type="Proteomes" id="UP000228561">
    <property type="component" value="Unassembled WGS sequence"/>
</dbReference>
<dbReference type="GO" id="GO:0051087">
    <property type="term" value="F:protein-folding chaperone binding"/>
    <property type="evidence" value="ECO:0007669"/>
    <property type="project" value="InterPro"/>
</dbReference>
<dbReference type="AlphaFoldDB" id="A0A2M7B9T1"/>
<dbReference type="InterPro" id="IPR009012">
    <property type="entry name" value="GrpE_head"/>
</dbReference>
<dbReference type="GO" id="GO:0051082">
    <property type="term" value="F:unfolded protein binding"/>
    <property type="evidence" value="ECO:0007669"/>
    <property type="project" value="TreeGrafter"/>
</dbReference>
<dbReference type="GO" id="GO:0042803">
    <property type="term" value="F:protein homodimerization activity"/>
    <property type="evidence" value="ECO:0007669"/>
    <property type="project" value="InterPro"/>
</dbReference>
<reference evidence="7" key="1">
    <citation type="submission" date="2017-09" db="EMBL/GenBank/DDBJ databases">
        <title>Depth-based differentiation of microbial function through sediment-hosted aquifers and enrichment of novel symbionts in the deep terrestrial subsurface.</title>
        <authorList>
            <person name="Probst A.J."/>
            <person name="Ladd B."/>
            <person name="Jarett J.K."/>
            <person name="Geller-Mcgrath D.E."/>
            <person name="Sieber C.M.K."/>
            <person name="Emerson J.B."/>
            <person name="Anantharaman K."/>
            <person name="Thomas B.C."/>
            <person name="Malmstrom R."/>
            <person name="Stieglmeier M."/>
            <person name="Klingl A."/>
            <person name="Woyke T."/>
            <person name="Ryan C.M."/>
            <person name="Banfield J.F."/>
        </authorList>
    </citation>
    <scope>NUCLEOTIDE SEQUENCE [LARGE SCALE GENOMIC DNA]</scope>
</reference>
<dbReference type="GO" id="GO:0005737">
    <property type="term" value="C:cytoplasm"/>
    <property type="evidence" value="ECO:0007669"/>
    <property type="project" value="UniProtKB-SubCell"/>
</dbReference>
<evidence type="ECO:0000313" key="7">
    <source>
        <dbReference type="Proteomes" id="UP000228561"/>
    </source>
</evidence>
<evidence type="ECO:0000256" key="4">
    <source>
        <dbReference type="RuleBase" id="RU004478"/>
    </source>
</evidence>
<feature type="coiled-coil region" evidence="5">
    <location>
        <begin position="21"/>
        <end position="48"/>
    </location>
</feature>
<comment type="caution">
    <text evidence="6">The sequence shown here is derived from an EMBL/GenBank/DDBJ whole genome shotgun (WGS) entry which is preliminary data.</text>
</comment>
<organism evidence="6 7">
    <name type="scientific">Candidatus Tagabacteria bacterium CG03_land_8_20_14_0_80_41_22</name>
    <dbReference type="NCBI Taxonomy" id="1975020"/>
    <lineage>
        <taxon>Bacteria</taxon>
        <taxon>Candidatus Tagaibacteriota</taxon>
    </lineage>
</organism>
<dbReference type="SUPFAM" id="SSF51064">
    <property type="entry name" value="Head domain of nucleotide exchange factor GrpE"/>
    <property type="match status" value="1"/>
</dbReference>
<evidence type="ECO:0000256" key="1">
    <source>
        <dbReference type="ARBA" id="ARBA00009054"/>
    </source>
</evidence>
<dbReference type="Gene3D" id="2.30.22.10">
    <property type="entry name" value="Head domain of nucleotide exchange factor GrpE"/>
    <property type="match status" value="1"/>
</dbReference>
<dbReference type="SUPFAM" id="SSF58014">
    <property type="entry name" value="Coiled-coil domain of nucleotide exchange factor GrpE"/>
    <property type="match status" value="1"/>
</dbReference>
<dbReference type="HAMAP" id="MF_01151">
    <property type="entry name" value="GrpE"/>
    <property type="match status" value="1"/>
</dbReference>
<comment type="subunit">
    <text evidence="3">Homodimer.</text>
</comment>
<dbReference type="GO" id="GO:0006457">
    <property type="term" value="P:protein folding"/>
    <property type="evidence" value="ECO:0007669"/>
    <property type="project" value="InterPro"/>
</dbReference>
<dbReference type="Gene3D" id="3.90.20.20">
    <property type="match status" value="1"/>
</dbReference>
<proteinExistence type="inferred from homology"/>
<keyword evidence="2 3" id="KW-0143">Chaperone</keyword>
<comment type="similarity">
    <text evidence="1 3 4">Belongs to the GrpE family.</text>
</comment>
<gene>
    <name evidence="3 6" type="primary">grpE</name>
    <name evidence="6" type="ORF">COS58_00350</name>
</gene>
<keyword evidence="3" id="KW-0963">Cytoplasm</keyword>
<evidence type="ECO:0000256" key="2">
    <source>
        <dbReference type="ARBA" id="ARBA00023186"/>
    </source>
</evidence>
<sequence>MNEENNKEEITVEETVDDGGNLDIQEKFKQLQEKLKKCQELKEEYLNGWQRAKADLINARKDDERRNQDFAKFANFMLISDILPILDSFNLALENEKDSKFSKGVLLIKIQLEDTLGKYGFSSIKSMGEKMNLQLHEIVGEIESEKEEGIIIEEVQKGYLLHGRVIRPAKVKISKQK</sequence>
<dbReference type="InterPro" id="IPR013805">
    <property type="entry name" value="GrpE_CC"/>
</dbReference>
<evidence type="ECO:0000256" key="5">
    <source>
        <dbReference type="SAM" id="Coils"/>
    </source>
</evidence>
<dbReference type="PANTHER" id="PTHR21237:SF23">
    <property type="entry name" value="GRPE PROTEIN HOMOLOG, MITOCHONDRIAL"/>
    <property type="match status" value="1"/>
</dbReference>
<comment type="subcellular location">
    <subcellularLocation>
        <location evidence="3">Cytoplasm</location>
    </subcellularLocation>
</comment>
<accession>A0A2M7B9T1</accession>
<protein>
    <recommendedName>
        <fullName evidence="3">Protein GrpE</fullName>
    </recommendedName>
    <alternativeName>
        <fullName evidence="3">HSP-70 cofactor</fullName>
    </alternativeName>
</protein>
<dbReference type="PANTHER" id="PTHR21237">
    <property type="entry name" value="GRPE PROTEIN"/>
    <property type="match status" value="1"/>
</dbReference>
<dbReference type="PRINTS" id="PR00773">
    <property type="entry name" value="GRPEPROTEIN"/>
</dbReference>
<keyword evidence="5" id="KW-0175">Coiled coil</keyword>
<dbReference type="InterPro" id="IPR000740">
    <property type="entry name" value="GrpE"/>
</dbReference>
<dbReference type="EMBL" id="PEVG01000002">
    <property type="protein sequence ID" value="PIU99850.1"/>
    <property type="molecule type" value="Genomic_DNA"/>
</dbReference>
<evidence type="ECO:0000313" key="6">
    <source>
        <dbReference type="EMBL" id="PIU99850.1"/>
    </source>
</evidence>
<comment type="function">
    <text evidence="3">Participates actively in the response to hyperosmotic and heat shock by preventing the aggregation of stress-denatured proteins, in association with DnaK and GrpE. It is the nucleotide exchange factor for DnaK and may function as a thermosensor. Unfolded proteins bind initially to DnaJ; upon interaction with the DnaJ-bound protein, DnaK hydrolyzes its bound ATP, resulting in the formation of a stable complex. GrpE releases ADP from DnaK; ATP binding to DnaK triggers the release of the substrate protein, thus completing the reaction cycle. Several rounds of ATP-dependent interactions between DnaJ, DnaK and GrpE are required for fully efficient folding.</text>
</comment>
<dbReference type="Pfam" id="PF01025">
    <property type="entry name" value="GrpE"/>
    <property type="match status" value="1"/>
</dbReference>